<dbReference type="GO" id="GO:0008168">
    <property type="term" value="F:methyltransferase activity"/>
    <property type="evidence" value="ECO:0007669"/>
    <property type="project" value="UniProtKB-KW"/>
</dbReference>
<feature type="domain" description="Methyltransferase FkbM" evidence="1">
    <location>
        <begin position="74"/>
        <end position="191"/>
    </location>
</feature>
<evidence type="ECO:0000313" key="3">
    <source>
        <dbReference type="Proteomes" id="UP001166293"/>
    </source>
</evidence>
<keyword evidence="2" id="KW-0489">Methyltransferase</keyword>
<accession>A0ABS6N8L0</accession>
<name>A0ABS6N8L0_9RHOB</name>
<evidence type="ECO:0000259" key="1">
    <source>
        <dbReference type="Pfam" id="PF05050"/>
    </source>
</evidence>
<dbReference type="InterPro" id="IPR006342">
    <property type="entry name" value="FkbM_mtfrase"/>
</dbReference>
<dbReference type="EMBL" id="JAHRWL010000001">
    <property type="protein sequence ID" value="MBV2360352.1"/>
    <property type="molecule type" value="Genomic_DNA"/>
</dbReference>
<gene>
    <name evidence="2" type="ORF">KUH32_11235</name>
</gene>
<protein>
    <submittedName>
        <fullName evidence="2">FkbM family methyltransferase</fullName>
    </submittedName>
</protein>
<sequence length="228" mass="24773">MSTEIAARCMGLSVPQSPFLNETRIRRIEAARYEGQEIAGALHVVREGDRVLELGAGLGIVGGVTALNAKPEALLSFEANPAMIPHIEALYACNDLADRAKVRNAVLLSTPDQPDSVTFHVHNSFLGSSLVDTPARKTTPVDVSVEDFETVRRDFAPTVMLVDIEGGEKELLDNADLDGIRAIVIEFHPGVYGIDGMRACKARLKAAGFEKVPEHSTRTVWTCTRTLH</sequence>
<evidence type="ECO:0000313" key="2">
    <source>
        <dbReference type="EMBL" id="MBV2360352.1"/>
    </source>
</evidence>
<dbReference type="NCBIfam" id="TIGR01444">
    <property type="entry name" value="fkbM_fam"/>
    <property type="match status" value="1"/>
</dbReference>
<comment type="caution">
    <text evidence="2">The sequence shown here is derived from an EMBL/GenBank/DDBJ whole genome shotgun (WGS) entry which is preliminary data.</text>
</comment>
<keyword evidence="3" id="KW-1185">Reference proteome</keyword>
<dbReference type="Proteomes" id="UP001166293">
    <property type="component" value="Unassembled WGS sequence"/>
</dbReference>
<reference evidence="2" key="1">
    <citation type="submission" date="2021-06" db="EMBL/GenBank/DDBJ databases">
        <title>Thalassococcus sp. CAU 1522 isolated from sea sand, Republic of Korea.</title>
        <authorList>
            <person name="Kim W."/>
        </authorList>
    </citation>
    <scope>NUCLEOTIDE SEQUENCE</scope>
    <source>
        <strain evidence="2">CAU 1522</strain>
    </source>
</reference>
<keyword evidence="2" id="KW-0808">Transferase</keyword>
<dbReference type="Pfam" id="PF05050">
    <property type="entry name" value="Methyltransf_21"/>
    <property type="match status" value="1"/>
</dbReference>
<dbReference type="GO" id="GO:0032259">
    <property type="term" value="P:methylation"/>
    <property type="evidence" value="ECO:0007669"/>
    <property type="project" value="UniProtKB-KW"/>
</dbReference>
<organism evidence="2 3">
    <name type="scientific">Thalassococcus arenae</name>
    <dbReference type="NCBI Taxonomy" id="2851652"/>
    <lineage>
        <taxon>Bacteria</taxon>
        <taxon>Pseudomonadati</taxon>
        <taxon>Pseudomonadota</taxon>
        <taxon>Alphaproteobacteria</taxon>
        <taxon>Rhodobacterales</taxon>
        <taxon>Roseobacteraceae</taxon>
        <taxon>Thalassococcus</taxon>
    </lineage>
</organism>
<dbReference type="RefSeq" id="WP_217778170.1">
    <property type="nucleotide sequence ID" value="NZ_JAHRWL010000001.1"/>
</dbReference>
<proteinExistence type="predicted"/>